<protein>
    <submittedName>
        <fullName evidence="2">Type I restriction endonuclease</fullName>
    </submittedName>
</protein>
<keyword evidence="2" id="KW-0540">Nuclease</keyword>
<evidence type="ECO:0000259" key="1">
    <source>
        <dbReference type="Pfam" id="PF04313"/>
    </source>
</evidence>
<dbReference type="RefSeq" id="WP_343906570.1">
    <property type="nucleotide sequence ID" value="NZ_BAAAIS010000006.1"/>
</dbReference>
<organism evidence="2 3">
    <name type="scientific">Brachybacterium rhamnosum</name>
    <dbReference type="NCBI Taxonomy" id="173361"/>
    <lineage>
        <taxon>Bacteria</taxon>
        <taxon>Bacillati</taxon>
        <taxon>Actinomycetota</taxon>
        <taxon>Actinomycetes</taxon>
        <taxon>Micrococcales</taxon>
        <taxon>Dermabacteraceae</taxon>
        <taxon>Brachybacterium</taxon>
    </lineage>
</organism>
<keyword evidence="3" id="KW-1185">Reference proteome</keyword>
<proteinExistence type="predicted"/>
<accession>A0ABW4Q4Q0</accession>
<feature type="domain" description="Restriction endonuclease type I HsdR N-terminal" evidence="1">
    <location>
        <begin position="46"/>
        <end position="127"/>
    </location>
</feature>
<dbReference type="PIRSF" id="PIRSF035009">
    <property type="entry name" value="UCP035009_HSDR_N"/>
    <property type="match status" value="1"/>
</dbReference>
<keyword evidence="2" id="KW-0255">Endonuclease</keyword>
<comment type="caution">
    <text evidence="2">The sequence shown here is derived from an EMBL/GenBank/DDBJ whole genome shotgun (WGS) entry which is preliminary data.</text>
</comment>
<name>A0ABW4Q4Q0_9MICO</name>
<evidence type="ECO:0000313" key="2">
    <source>
        <dbReference type="EMBL" id="MFD1836673.1"/>
    </source>
</evidence>
<dbReference type="EMBL" id="JBHUFL010000011">
    <property type="protein sequence ID" value="MFD1836673.1"/>
    <property type="molecule type" value="Genomic_DNA"/>
</dbReference>
<dbReference type="Pfam" id="PF04313">
    <property type="entry name" value="HSDR_N"/>
    <property type="match status" value="1"/>
</dbReference>
<dbReference type="GO" id="GO:0004519">
    <property type="term" value="F:endonuclease activity"/>
    <property type="evidence" value="ECO:0007669"/>
    <property type="project" value="UniProtKB-KW"/>
</dbReference>
<reference evidence="3" key="1">
    <citation type="journal article" date="2019" name="Int. J. Syst. Evol. Microbiol.">
        <title>The Global Catalogue of Microorganisms (GCM) 10K type strain sequencing project: providing services to taxonomists for standard genome sequencing and annotation.</title>
        <authorList>
            <consortium name="The Broad Institute Genomics Platform"/>
            <consortium name="The Broad Institute Genome Sequencing Center for Infectious Disease"/>
            <person name="Wu L."/>
            <person name="Ma J."/>
        </authorList>
    </citation>
    <scope>NUCLEOTIDE SEQUENCE [LARGE SCALE GENOMIC DNA]</scope>
    <source>
        <strain evidence="3">JCM 11650</strain>
    </source>
</reference>
<sequence length="374" mass="41917">MDFDAAIADIASKIISQGPSIETEEATKNAFIMPFISRVLGYDVFNPLEVVPEFTADHGTKRGEKVDYAIMKDGEVQILIECKRIGDPLHIKHASQLFRYFSVTNARIGVLTNGQVFNFYTDLDKPNMMDDRPFLVLDLADIDETILPELRKLTKGTFNLDSVISSAEELKYVGALRREIADEFREPAPELVKMLMGRVSDRRGTAENIRQFTELTSKAMKQFLKEQVNARLKSALGEAEPAPLVAGAPAPDAEAEVAATNADEATGPADVVTTEQELAGYQIIKAIACSDVKPQRITHRDSKTYFAIMLDDNNRKSIARLWFNGKSRKHLGLFDENKVETRYLLEDLDDIYRYAEQIRDTVRRHAGDQVPGEA</sequence>
<dbReference type="Proteomes" id="UP001597280">
    <property type="component" value="Unassembled WGS sequence"/>
</dbReference>
<dbReference type="InterPro" id="IPR007409">
    <property type="entry name" value="Restrct_endonuc_type1_HsdR_N"/>
</dbReference>
<gene>
    <name evidence="2" type="ORF">ACFSDA_16565</name>
</gene>
<keyword evidence="2" id="KW-0378">Hydrolase</keyword>
<evidence type="ECO:0000313" key="3">
    <source>
        <dbReference type="Proteomes" id="UP001597280"/>
    </source>
</evidence>
<dbReference type="InterPro" id="IPR017035">
    <property type="entry name" value="UCP035009_HsdR_All3000-type"/>
</dbReference>